<sequence>MSICSYSRDPEPCPSKGSPDYADCHLSSPDYLSDSDTDISDSDSEPEEPKFPSTIPHFGSDLECFEEVFPSLINGLQNAGDAFEVGWLAGCVHDVILCLALHLTNNHSVFPKTKANLLVEALEARYDRPLPTGDGETCPPEGVTEWIKPKQLLDLFNLIHETVELDYPAGVPLTDKEVEFKIGEKESMFGTMLDNAIKEMWGEDEDDEDESHEEVYTMRGGWISGKFRRAKWFWCIAN</sequence>
<evidence type="ECO:0000313" key="2">
    <source>
        <dbReference type="EMBL" id="KAF1971085.1"/>
    </source>
</evidence>
<accession>A0A6A5V1W0</accession>
<reference evidence="2" key="1">
    <citation type="journal article" date="2020" name="Stud. Mycol.">
        <title>101 Dothideomycetes genomes: a test case for predicting lifestyles and emergence of pathogens.</title>
        <authorList>
            <person name="Haridas S."/>
            <person name="Albert R."/>
            <person name="Binder M."/>
            <person name="Bloem J."/>
            <person name="Labutti K."/>
            <person name="Salamov A."/>
            <person name="Andreopoulos B."/>
            <person name="Baker S."/>
            <person name="Barry K."/>
            <person name="Bills G."/>
            <person name="Bluhm B."/>
            <person name="Cannon C."/>
            <person name="Castanera R."/>
            <person name="Culley D."/>
            <person name="Daum C."/>
            <person name="Ezra D."/>
            <person name="Gonzalez J."/>
            <person name="Henrissat B."/>
            <person name="Kuo A."/>
            <person name="Liang C."/>
            <person name="Lipzen A."/>
            <person name="Lutzoni F."/>
            <person name="Magnuson J."/>
            <person name="Mondo S."/>
            <person name="Nolan M."/>
            <person name="Ohm R."/>
            <person name="Pangilinan J."/>
            <person name="Park H.-J."/>
            <person name="Ramirez L."/>
            <person name="Alfaro M."/>
            <person name="Sun H."/>
            <person name="Tritt A."/>
            <person name="Yoshinaga Y."/>
            <person name="Zwiers L.-H."/>
            <person name="Turgeon B."/>
            <person name="Goodwin S."/>
            <person name="Spatafora J."/>
            <person name="Crous P."/>
            <person name="Grigoriev I."/>
        </authorList>
    </citation>
    <scope>NUCLEOTIDE SEQUENCE</scope>
    <source>
        <strain evidence="2">CBS 107.79</strain>
    </source>
</reference>
<feature type="region of interest" description="Disordered" evidence="1">
    <location>
        <begin position="1"/>
        <end position="53"/>
    </location>
</feature>
<proteinExistence type="predicted"/>
<organism evidence="2 3">
    <name type="scientific">Bimuria novae-zelandiae CBS 107.79</name>
    <dbReference type="NCBI Taxonomy" id="1447943"/>
    <lineage>
        <taxon>Eukaryota</taxon>
        <taxon>Fungi</taxon>
        <taxon>Dikarya</taxon>
        <taxon>Ascomycota</taxon>
        <taxon>Pezizomycotina</taxon>
        <taxon>Dothideomycetes</taxon>
        <taxon>Pleosporomycetidae</taxon>
        <taxon>Pleosporales</taxon>
        <taxon>Massarineae</taxon>
        <taxon>Didymosphaeriaceae</taxon>
        <taxon>Bimuria</taxon>
    </lineage>
</organism>
<evidence type="ECO:0000256" key="1">
    <source>
        <dbReference type="SAM" id="MobiDB-lite"/>
    </source>
</evidence>
<dbReference type="AlphaFoldDB" id="A0A6A5V1W0"/>
<dbReference type="Proteomes" id="UP000800036">
    <property type="component" value="Unassembled WGS sequence"/>
</dbReference>
<gene>
    <name evidence="2" type="ORF">BU23DRAFT_200085</name>
</gene>
<dbReference type="EMBL" id="ML976696">
    <property type="protein sequence ID" value="KAF1971085.1"/>
    <property type="molecule type" value="Genomic_DNA"/>
</dbReference>
<keyword evidence="3" id="KW-1185">Reference proteome</keyword>
<feature type="compositionally biased region" description="Acidic residues" evidence="1">
    <location>
        <begin position="33"/>
        <end position="46"/>
    </location>
</feature>
<dbReference type="OrthoDB" id="3780055at2759"/>
<evidence type="ECO:0000313" key="3">
    <source>
        <dbReference type="Proteomes" id="UP000800036"/>
    </source>
</evidence>
<name>A0A6A5V1W0_9PLEO</name>
<protein>
    <submittedName>
        <fullName evidence="2">Uncharacterized protein</fullName>
    </submittedName>
</protein>